<proteinExistence type="predicted"/>
<name>G0UAH1_TRYVY</name>
<feature type="transmembrane region" description="Helical" evidence="1">
    <location>
        <begin position="158"/>
        <end position="180"/>
    </location>
</feature>
<gene>
    <name evidence="2" type="ORF">TVY486_1102890</name>
</gene>
<protein>
    <submittedName>
        <fullName evidence="2">Uncharacterized protein</fullName>
    </submittedName>
</protein>
<keyword evidence="1" id="KW-1133">Transmembrane helix</keyword>
<dbReference type="OMA" id="VMFFFYQ"/>
<dbReference type="EMBL" id="HE573027">
    <property type="protein sequence ID" value="CCC52804.1"/>
    <property type="molecule type" value="Genomic_DNA"/>
</dbReference>
<keyword evidence="1" id="KW-0812">Transmembrane</keyword>
<dbReference type="AlphaFoldDB" id="G0UAH1"/>
<dbReference type="VEuPathDB" id="TriTrypDB:TvY486_1102890"/>
<accession>G0UAH1</accession>
<sequence length="268" mass="31438">MIPIRHQCRYREPVRRFTASVRLSLVRHAARGGYICSSSSSRNEGGGCCSLGALSVALRFVQFEQTSATLRGINKKNRDVAAPWITKSTKDYMSESDSHVASINPVKDRLQRDSKMRRDRFVQLSEETDRIFDLEMDRMKYDEARRWRKGVEFFKRQGIAFTVLYICAYFGCLIGLYVGFSTGILKKEAAYEFMFFFLCGYVDREWFYMRVEAWGTYVNMGFAFVINEMLEMFRLPFMIYTFYTFRPFFTGVNRRVKASIFRRCAPES</sequence>
<organism evidence="2">
    <name type="scientific">Trypanosoma vivax (strain Y486)</name>
    <dbReference type="NCBI Taxonomy" id="1055687"/>
    <lineage>
        <taxon>Eukaryota</taxon>
        <taxon>Discoba</taxon>
        <taxon>Euglenozoa</taxon>
        <taxon>Kinetoplastea</taxon>
        <taxon>Metakinetoplastina</taxon>
        <taxon>Trypanosomatida</taxon>
        <taxon>Trypanosomatidae</taxon>
        <taxon>Trypanosoma</taxon>
        <taxon>Duttonella</taxon>
    </lineage>
</organism>
<evidence type="ECO:0000313" key="2">
    <source>
        <dbReference type="EMBL" id="CCC52804.1"/>
    </source>
</evidence>
<keyword evidence="1" id="KW-0472">Membrane</keyword>
<reference evidence="2" key="1">
    <citation type="journal article" date="2012" name="Proc. Natl. Acad. Sci. U.S.A.">
        <title>Antigenic diversity is generated by distinct evolutionary mechanisms in African trypanosome species.</title>
        <authorList>
            <person name="Jackson A.P."/>
            <person name="Berry A."/>
            <person name="Aslett M."/>
            <person name="Allison H.C."/>
            <person name="Burton P."/>
            <person name="Vavrova-Anderson J."/>
            <person name="Brown R."/>
            <person name="Browne H."/>
            <person name="Corton N."/>
            <person name="Hauser H."/>
            <person name="Gamble J."/>
            <person name="Gilderthorp R."/>
            <person name="Marcello L."/>
            <person name="McQuillan J."/>
            <person name="Otto T.D."/>
            <person name="Quail M.A."/>
            <person name="Sanders M.J."/>
            <person name="van Tonder A."/>
            <person name="Ginger M.L."/>
            <person name="Field M.C."/>
            <person name="Barry J.D."/>
            <person name="Hertz-Fowler C."/>
            <person name="Berriman M."/>
        </authorList>
    </citation>
    <scope>NUCLEOTIDE SEQUENCE</scope>
    <source>
        <strain evidence="2">Y486</strain>
    </source>
</reference>
<evidence type="ECO:0000256" key="1">
    <source>
        <dbReference type="SAM" id="Phobius"/>
    </source>
</evidence>